<proteinExistence type="predicted"/>
<dbReference type="Pfam" id="PF06381">
    <property type="entry name" value="Phage_portal_3"/>
    <property type="match status" value="1"/>
</dbReference>
<feature type="domain" description="Anti-CBASS protein Acb1-like N-terminal" evidence="3">
    <location>
        <begin position="121"/>
        <end position="491"/>
    </location>
</feature>
<dbReference type="KEGG" id="ssam:E3D00_07450"/>
<sequence length="548" mass="61818">MKNWFTRTAQTRPQRGRIEPRVNLPRAHNVRSPAKEKPRPFQYGAADQLRSDYVTVMNSIKPYEPPQGVIGEAPPHLAMDSAEYGPSPDFTGGWGANNFQIAKSLYEDGLTFAGYQQLAEMAQRFEYRKPCEVIAKEATREWIRFNSVKSGKDAAQNKRGAQRIKELEEELKRLRVRQVFHTQVEHALKFGIGHIWIGMKGRPLTTEGQSEPLKINQYGVKTGSVERLENLEPVWMAPNQYNSDNNLHPDYYKPRNWWLQGVLIDQSRLLQMVPFPVSQILMPSFNFGGQSLTQLLRPYVHNFLGIRNSVSSIVRNSSNLVLLTDMYGNMQTEITTEQYSRGDYNDINVGSLAGRATMMNDLSQGQRTIVADKNVEDVKVVATPLTDLDKLLAQAQEAMASVSGIPLVKMFGIQPTGLNASSDGEIRVFYDEIAAFQEAHIRPNLEKIIQLAQLNLWGEIDPDIEFEFIHLWQMDEKQAADIEKIKADEDAVLVAAGITSPEEARERQATDAHSIYRNIDLTGPPPEPPEGPEDGQLDSLISRGEEQE</sequence>
<reference evidence="4 5" key="1">
    <citation type="submission" date="2019-03" db="EMBL/GenBank/DDBJ databases">
        <title>The complete genome sequence of Swingsia samuiensis NBRC107927(T).</title>
        <authorList>
            <person name="Chua K.-O."/>
            <person name="Chan K.-G."/>
            <person name="See-Too W.-S."/>
        </authorList>
    </citation>
    <scope>NUCLEOTIDE SEQUENCE [LARGE SCALE GENOMIC DNA]</scope>
    <source>
        <strain evidence="4 5">AH83</strain>
    </source>
</reference>
<evidence type="ECO:0000313" key="5">
    <source>
        <dbReference type="Proteomes" id="UP000316313"/>
    </source>
</evidence>
<protein>
    <submittedName>
        <fullName evidence="4">DUF1073 domain-containing protein</fullName>
    </submittedName>
</protein>
<accession>A0A4Y6UM47</accession>
<feature type="coiled-coil region" evidence="1">
    <location>
        <begin position="157"/>
        <end position="184"/>
    </location>
</feature>
<dbReference type="OrthoDB" id="7491028at2"/>
<keyword evidence="1" id="KW-0175">Coiled coil</keyword>
<evidence type="ECO:0000256" key="2">
    <source>
        <dbReference type="SAM" id="MobiDB-lite"/>
    </source>
</evidence>
<name>A0A4Y6UM47_9PROT</name>
<dbReference type="InterPro" id="IPR024459">
    <property type="entry name" value="Acb1-like_N"/>
</dbReference>
<dbReference type="AlphaFoldDB" id="A0A4Y6UM47"/>
<dbReference type="Proteomes" id="UP000316313">
    <property type="component" value="Chromosome"/>
</dbReference>
<evidence type="ECO:0000256" key="1">
    <source>
        <dbReference type="SAM" id="Coils"/>
    </source>
</evidence>
<feature type="region of interest" description="Disordered" evidence="2">
    <location>
        <begin position="499"/>
        <end position="548"/>
    </location>
</feature>
<evidence type="ECO:0000313" key="4">
    <source>
        <dbReference type="EMBL" id="QDH17417.1"/>
    </source>
</evidence>
<evidence type="ECO:0000259" key="3">
    <source>
        <dbReference type="Pfam" id="PF06381"/>
    </source>
</evidence>
<dbReference type="EMBL" id="CP038141">
    <property type="protein sequence ID" value="QDH17417.1"/>
    <property type="molecule type" value="Genomic_DNA"/>
</dbReference>
<organism evidence="4 5">
    <name type="scientific">Swingsia samuiensis</name>
    <dbReference type="NCBI Taxonomy" id="1293412"/>
    <lineage>
        <taxon>Bacteria</taxon>
        <taxon>Pseudomonadati</taxon>
        <taxon>Pseudomonadota</taxon>
        <taxon>Alphaproteobacteria</taxon>
        <taxon>Acetobacterales</taxon>
        <taxon>Acetobacteraceae</taxon>
        <taxon>Swingsia</taxon>
    </lineage>
</organism>
<keyword evidence="5" id="KW-1185">Reference proteome</keyword>
<gene>
    <name evidence="4" type="ORF">E3D00_07450</name>
</gene>